<proteinExistence type="predicted"/>
<dbReference type="PANTHER" id="PTHR28554">
    <property type="entry name" value="39S RIBOSOMAL PROTEIN L45, MITOCHONDRIAL"/>
    <property type="match status" value="1"/>
</dbReference>
<keyword evidence="3" id="KW-0496">Mitochondrion</keyword>
<dbReference type="Gene3D" id="3.10.450.240">
    <property type="match status" value="1"/>
</dbReference>
<evidence type="ECO:0000256" key="3">
    <source>
        <dbReference type="ARBA" id="ARBA00023128"/>
    </source>
</evidence>
<dbReference type="PANTHER" id="PTHR28554:SF1">
    <property type="entry name" value="LARGE RIBOSOMAL SUBUNIT PROTEIN ML45"/>
    <property type="match status" value="1"/>
</dbReference>
<feature type="region of interest" description="Disordered" evidence="4">
    <location>
        <begin position="248"/>
        <end position="279"/>
    </location>
</feature>
<dbReference type="EMBL" id="ML978161">
    <property type="protein sequence ID" value="KAF2034411.1"/>
    <property type="molecule type" value="Genomic_DNA"/>
</dbReference>
<dbReference type="GO" id="GO:0005739">
    <property type="term" value="C:mitochondrion"/>
    <property type="evidence" value="ECO:0007669"/>
    <property type="project" value="UniProtKB-SubCell"/>
</dbReference>
<evidence type="ECO:0000256" key="2">
    <source>
        <dbReference type="ARBA" id="ARBA00022946"/>
    </source>
</evidence>
<feature type="region of interest" description="Disordered" evidence="4">
    <location>
        <begin position="29"/>
        <end position="60"/>
    </location>
</feature>
<reference evidence="5" key="1">
    <citation type="journal article" date="2020" name="Stud. Mycol.">
        <title>101 Dothideomycetes genomes: a test case for predicting lifestyles and emergence of pathogens.</title>
        <authorList>
            <person name="Haridas S."/>
            <person name="Albert R."/>
            <person name="Binder M."/>
            <person name="Bloem J."/>
            <person name="Labutti K."/>
            <person name="Salamov A."/>
            <person name="Andreopoulos B."/>
            <person name="Baker S."/>
            <person name="Barry K."/>
            <person name="Bills G."/>
            <person name="Bluhm B."/>
            <person name="Cannon C."/>
            <person name="Castanera R."/>
            <person name="Culley D."/>
            <person name="Daum C."/>
            <person name="Ezra D."/>
            <person name="Gonzalez J."/>
            <person name="Henrissat B."/>
            <person name="Kuo A."/>
            <person name="Liang C."/>
            <person name="Lipzen A."/>
            <person name="Lutzoni F."/>
            <person name="Magnuson J."/>
            <person name="Mondo S."/>
            <person name="Nolan M."/>
            <person name="Ohm R."/>
            <person name="Pangilinan J."/>
            <person name="Park H.-J."/>
            <person name="Ramirez L."/>
            <person name="Alfaro M."/>
            <person name="Sun H."/>
            <person name="Tritt A."/>
            <person name="Yoshinaga Y."/>
            <person name="Zwiers L.-H."/>
            <person name="Turgeon B."/>
            <person name="Goodwin S."/>
            <person name="Spatafora J."/>
            <person name="Crous P."/>
            <person name="Grigoriev I."/>
        </authorList>
    </citation>
    <scope>NUCLEOTIDE SEQUENCE</scope>
    <source>
        <strain evidence="5">CBS 110217</strain>
    </source>
</reference>
<evidence type="ECO:0000256" key="1">
    <source>
        <dbReference type="ARBA" id="ARBA00004173"/>
    </source>
</evidence>
<sequence>MSSKLPLRRFRIPALQRQCLFQHRRHLQSPRAFSTTTPQHLTATSPRLRGQGLGRQDKSMTRAAVRGQQGPAPRVNMEKAQQDMGSLAEDIGLLQDTIIRARFSKIPAPWSLTFWGYYWKLLKSKATALYSRGAYNRCLFKRGFWSYMPVERFDGTKIKDIAKKHYEQIYSNFAKGNVKDATRFALPPLARNLKNRIEARGSLQMDWKLQKCSARIVSHRASLMGDDLPDTAFRQAVIRLDTTQVLTMTPGKDGASKSKSSKPSWTPYASKSSSPKGLRWKPENVKVQAQKDGPETTSIDFVDNGVPKKVVEYLVMQRRVVKGKEEDWKIWGFAQESTPEVIEEDEAYWRKTMAAQAEQAA</sequence>
<dbReference type="AlphaFoldDB" id="A0A9P4LNY9"/>
<evidence type="ECO:0000256" key="4">
    <source>
        <dbReference type="SAM" id="MobiDB-lite"/>
    </source>
</evidence>
<feature type="compositionally biased region" description="Polar residues" evidence="4">
    <location>
        <begin position="31"/>
        <end position="45"/>
    </location>
</feature>
<dbReference type="InterPro" id="IPR051975">
    <property type="entry name" value="mtLSU_mL45"/>
</dbReference>
<keyword evidence="2" id="KW-0809">Transit peptide</keyword>
<name>A0A9P4LNY9_9PLEO</name>
<comment type="caution">
    <text evidence="5">The sequence shown here is derived from an EMBL/GenBank/DDBJ whole genome shotgun (WGS) entry which is preliminary data.</text>
</comment>
<organism evidence="5 6">
    <name type="scientific">Setomelanomma holmii</name>
    <dbReference type="NCBI Taxonomy" id="210430"/>
    <lineage>
        <taxon>Eukaryota</taxon>
        <taxon>Fungi</taxon>
        <taxon>Dikarya</taxon>
        <taxon>Ascomycota</taxon>
        <taxon>Pezizomycotina</taxon>
        <taxon>Dothideomycetes</taxon>
        <taxon>Pleosporomycetidae</taxon>
        <taxon>Pleosporales</taxon>
        <taxon>Pleosporineae</taxon>
        <taxon>Phaeosphaeriaceae</taxon>
        <taxon>Setomelanomma</taxon>
    </lineage>
</organism>
<gene>
    <name evidence="5" type="ORF">EK21DRAFT_56584</name>
</gene>
<comment type="subcellular location">
    <subcellularLocation>
        <location evidence="1">Mitochondrion</location>
    </subcellularLocation>
</comment>
<evidence type="ECO:0000313" key="6">
    <source>
        <dbReference type="Proteomes" id="UP000799777"/>
    </source>
</evidence>
<accession>A0A9P4LNY9</accession>
<dbReference type="OrthoDB" id="19619at2759"/>
<evidence type="ECO:0008006" key="7">
    <source>
        <dbReference type="Google" id="ProtNLM"/>
    </source>
</evidence>
<keyword evidence="6" id="KW-1185">Reference proteome</keyword>
<dbReference type="Proteomes" id="UP000799777">
    <property type="component" value="Unassembled WGS sequence"/>
</dbReference>
<evidence type="ECO:0000313" key="5">
    <source>
        <dbReference type="EMBL" id="KAF2034411.1"/>
    </source>
</evidence>
<protein>
    <recommendedName>
        <fullName evidence="7">Tim44-like domain-containing protein</fullName>
    </recommendedName>
</protein>